<dbReference type="Proteomes" id="UP001146793">
    <property type="component" value="Unassembled WGS sequence"/>
</dbReference>
<comment type="caution">
    <text evidence="2">The sequence shown here is derived from an EMBL/GenBank/DDBJ whole genome shotgun (WGS) entry which is preliminary data.</text>
</comment>
<protein>
    <submittedName>
        <fullName evidence="2">Uncharacterized protein</fullName>
    </submittedName>
</protein>
<evidence type="ECO:0000313" key="5">
    <source>
        <dbReference type="Proteomes" id="UP001150062"/>
    </source>
</evidence>
<keyword evidence="5" id="KW-1185">Reference proteome</keyword>
<dbReference type="AlphaFoldDB" id="A0AAV7Z6R2"/>
<evidence type="ECO:0000313" key="2">
    <source>
        <dbReference type="EMBL" id="KAJ3436729.1"/>
    </source>
</evidence>
<organism evidence="2 4">
    <name type="scientific">Anaeramoeba flamelloides</name>
    <dbReference type="NCBI Taxonomy" id="1746091"/>
    <lineage>
        <taxon>Eukaryota</taxon>
        <taxon>Metamonada</taxon>
        <taxon>Anaeramoebidae</taxon>
        <taxon>Anaeramoeba</taxon>
    </lineage>
</organism>
<reference evidence="3" key="1">
    <citation type="submission" date="2022-08" db="EMBL/GenBank/DDBJ databases">
        <title>Novel sulfate-reducing endosymbionts in the free-living metamonad Anaeramoeba.</title>
        <authorList>
            <person name="Jerlstrom-Hultqvist J."/>
            <person name="Cepicka I."/>
            <person name="Gallot-Lavallee L."/>
            <person name="Salas-Leiva D."/>
            <person name="Curtis B.A."/>
            <person name="Zahonova K."/>
            <person name="Pipaliya S."/>
            <person name="Dacks J."/>
            <person name="Roger A.J."/>
        </authorList>
    </citation>
    <scope>NUCLEOTIDE SEQUENCE</scope>
    <source>
        <strain evidence="3">Schooner1</strain>
    </source>
</reference>
<gene>
    <name evidence="2" type="ORF">M0812_18794</name>
    <name evidence="3" type="ORF">M0813_01634</name>
</gene>
<reference evidence="2" key="2">
    <citation type="submission" date="2022-08" db="EMBL/GenBank/DDBJ databases">
        <title>Novel sulphate-reducing endosymbionts in the free-living metamonad Anaeramoeba.</title>
        <authorList>
            <person name="Jerlstrom-Hultqvist J."/>
            <person name="Cepicka I."/>
            <person name="Gallot-Lavallee L."/>
            <person name="Salas-Leiva D."/>
            <person name="Curtis B.A."/>
            <person name="Zahonova K."/>
            <person name="Pipaliya S."/>
            <person name="Dacks J."/>
            <person name="Roger A.J."/>
        </authorList>
    </citation>
    <scope>NUCLEOTIDE SEQUENCE</scope>
    <source>
        <strain evidence="2">Busselton2</strain>
    </source>
</reference>
<dbReference type="EMBL" id="JAOAOG010000054">
    <property type="protein sequence ID" value="KAJ6251863.1"/>
    <property type="molecule type" value="Genomic_DNA"/>
</dbReference>
<feature type="coiled-coil region" evidence="1">
    <location>
        <begin position="37"/>
        <end position="71"/>
    </location>
</feature>
<evidence type="ECO:0000313" key="4">
    <source>
        <dbReference type="Proteomes" id="UP001146793"/>
    </source>
</evidence>
<sequence>MSNFFKKKETKPKKRHISQKSSLIEFSHSNNDVMTKLENGMLKLNAQEEELETFRTKIEDVGERVKQFEKKKKDISATRFLDNTRELYNVMEFQWGLEGQMYFFMDEKIMENWSQLFFSNFSVVDKSLKKHQIDDHLSKTKTRWLPRTIRNAMSHGGTDFLQNSTSPWQTVITFKNIYQNRTITTFNSKSLFHYTQFSKRFYQKILLFLNDAKDLLAGEYDRLIDICDECINKNKKSSKAKEYKQKFEKRKKKLLNW</sequence>
<name>A0AAV7Z6R2_9EUKA</name>
<evidence type="ECO:0000313" key="3">
    <source>
        <dbReference type="EMBL" id="KAJ6251863.1"/>
    </source>
</evidence>
<proteinExistence type="predicted"/>
<accession>A0AAV7Z6R2</accession>
<dbReference type="EMBL" id="JANTQA010000036">
    <property type="protein sequence ID" value="KAJ3436729.1"/>
    <property type="molecule type" value="Genomic_DNA"/>
</dbReference>
<evidence type="ECO:0000256" key="1">
    <source>
        <dbReference type="SAM" id="Coils"/>
    </source>
</evidence>
<dbReference type="Proteomes" id="UP001150062">
    <property type="component" value="Unassembled WGS sequence"/>
</dbReference>
<keyword evidence="1" id="KW-0175">Coiled coil</keyword>